<proteinExistence type="predicted"/>
<reference evidence="2 3" key="1">
    <citation type="submission" date="2019-12" db="EMBL/GenBank/DDBJ databases">
        <title>Draft genome sequence of the ascomycete Xylaria multiplex DSM 110363.</title>
        <authorList>
            <person name="Buettner E."/>
            <person name="Kellner H."/>
        </authorList>
    </citation>
    <scope>NUCLEOTIDE SEQUENCE [LARGE SCALE GENOMIC DNA]</scope>
    <source>
        <strain evidence="2 3">DSM 110363</strain>
    </source>
</reference>
<protein>
    <recommendedName>
        <fullName evidence="1">DUF4139 domain-containing protein</fullName>
    </recommendedName>
</protein>
<evidence type="ECO:0000313" key="2">
    <source>
        <dbReference type="EMBL" id="KAF2963662.1"/>
    </source>
</evidence>
<dbReference type="EMBL" id="WUBL01000189">
    <property type="protein sequence ID" value="KAF2963662.1"/>
    <property type="molecule type" value="Genomic_DNA"/>
</dbReference>
<dbReference type="Proteomes" id="UP000481858">
    <property type="component" value="Unassembled WGS sequence"/>
</dbReference>
<dbReference type="InterPro" id="IPR011935">
    <property type="entry name" value="CHP02231"/>
</dbReference>
<dbReference type="OrthoDB" id="10068793at2759"/>
<sequence length="289" mass="32047">MHWPKKVYVITVNIYVKATSDDTDGDANLITCDLTLSYVTTHAFWSPTYDMALSTTTNSGVLCFDAHLTNQTSETWNDCKIVLSTSQKDFSDLGDLAPTLVPWRISLAWKDQTRVPTGILYSGEEVKVQPTREPTTRLQWQEMFGVGRPSSQANQNIHAQSQRSQWGEDCPLPSSQSPFGKFVASNQHPFGNKEAPANTAFRTTSCGPFGQTHTAAANHVSIFDVANRRVPMQGTREAVTAVQMDGDSAKSLIEVLSMPTTMAPRFRYNLAQSLEDPALRRQDSQRPTV</sequence>
<organism evidence="2 3">
    <name type="scientific">Xylaria multiplex</name>
    <dbReference type="NCBI Taxonomy" id="323545"/>
    <lineage>
        <taxon>Eukaryota</taxon>
        <taxon>Fungi</taxon>
        <taxon>Dikarya</taxon>
        <taxon>Ascomycota</taxon>
        <taxon>Pezizomycotina</taxon>
        <taxon>Sordariomycetes</taxon>
        <taxon>Xylariomycetidae</taxon>
        <taxon>Xylariales</taxon>
        <taxon>Xylariaceae</taxon>
        <taxon>Xylaria</taxon>
    </lineage>
</organism>
<keyword evidence="3" id="KW-1185">Reference proteome</keyword>
<gene>
    <name evidence="2" type="ORF">GQX73_g9902</name>
</gene>
<accession>A0A7C8IQ51</accession>
<dbReference type="InterPro" id="IPR037291">
    <property type="entry name" value="DUF4139"/>
</dbReference>
<dbReference type="AlphaFoldDB" id="A0A7C8IQ51"/>
<dbReference type="InParanoid" id="A0A7C8IQ51"/>
<feature type="domain" description="DUF4139" evidence="1">
    <location>
        <begin position="34"/>
        <end position="175"/>
    </location>
</feature>
<evidence type="ECO:0000259" key="1">
    <source>
        <dbReference type="Pfam" id="PF13598"/>
    </source>
</evidence>
<dbReference type="PANTHER" id="PTHR31005:SF8">
    <property type="entry name" value="DUF4139 DOMAIN-CONTAINING PROTEIN"/>
    <property type="match status" value="1"/>
</dbReference>
<name>A0A7C8IQ51_9PEZI</name>
<comment type="caution">
    <text evidence="2">The sequence shown here is derived from an EMBL/GenBank/DDBJ whole genome shotgun (WGS) entry which is preliminary data.</text>
</comment>
<evidence type="ECO:0000313" key="3">
    <source>
        <dbReference type="Proteomes" id="UP000481858"/>
    </source>
</evidence>
<dbReference type="PANTHER" id="PTHR31005">
    <property type="entry name" value="DUF4139 DOMAIN-CONTAINING PROTEIN"/>
    <property type="match status" value="1"/>
</dbReference>
<dbReference type="Pfam" id="PF13598">
    <property type="entry name" value="DUF4139"/>
    <property type="match status" value="1"/>
</dbReference>